<sequence>MYLHWLMFFLASMGWVSDAGHCNNTEYAAARNKLFRHLGLDNNDFQITRMWPLIYEQKLAIIYVDLYVTSIIDVNEKDQSLTTQVKIITAWPNSNMQWDKTSFCGMETFVAPKDMFWTPDIGIIESIKTDFGTKESPYVRLIHLGYIASSDILALTTACRMDLYRFPFDSHTCNITLQSTAYSSQEITVIKFSGAAWVTIESKKTFHTQGEWELISINVTNSTAKIIGLIEMDQLIYQITIKRRPLLYVINIIIPIFFFLVLDVMSFFIDGSGTDKLSFKVTLLLSISVFLLILNDNLPSTAEKLPLIGIYCSGIFILIGISILETILVNFLKAKGAEKISVETAAIVTGQDDSVRDLQSPPDSDRDQNEEQSCERGTAPCNVKYLKKCVEHLREALEDPCIHCNMIPLAVRRARLGGSSSNSGGMKREAAASASAPVPKQKKCKKELARRVDELADGIGKIQEFLSKLQPQPIPEVSESGSEETGIPPFSQPDYTLFSDNIDCVSVAVTDSLFLEEQSVSDKEPGVIDSVADGQSEGSLVSDDLVDTIKNALTKLGIDPKSTTGVVHANRLCHSLSRANVFTIPQSPDFMEVFSQEFKSTHSTRLDRVSRLLAAMEDPGTIGLGPMPPIEPAVASLIVPPDEALRQDPRCPNMECRWTDNLIGKMYNSTACLGRTVNTLAHLLLAINASLSSPDTTATELVNVALRSVGSIVGHCGNVMGSLVQARRQVWIAQSPLSESCRAGLR</sequence>
<dbReference type="InterPro" id="IPR036719">
    <property type="entry name" value="Neuro-gated_channel_TM_sf"/>
</dbReference>
<keyword evidence="13" id="KW-1071">Ligand-gated ion channel</keyword>
<dbReference type="Gene3D" id="1.20.58.390">
    <property type="entry name" value="Neurotransmitter-gated ion-channel transmembrane domain"/>
    <property type="match status" value="1"/>
</dbReference>
<comment type="function">
    <text evidence="19">Forms serotonin (5-hydroxytryptamine/5-HT3)-activated cation-selective channel complexes, which when activated cause fast, depolarizing responses in neurons.</text>
</comment>
<dbReference type="GO" id="GO:0005230">
    <property type="term" value="F:extracellular ligand-gated monoatomic ion channel activity"/>
    <property type="evidence" value="ECO:0007669"/>
    <property type="project" value="InterPro"/>
</dbReference>
<dbReference type="GO" id="GO:0045211">
    <property type="term" value="C:postsynaptic membrane"/>
    <property type="evidence" value="ECO:0007669"/>
    <property type="project" value="UniProtKB-SubCell"/>
</dbReference>
<dbReference type="Gene3D" id="2.70.170.10">
    <property type="entry name" value="Neurotransmitter-gated ion-channel ligand-binding domain"/>
    <property type="match status" value="1"/>
</dbReference>
<dbReference type="InterPro" id="IPR038050">
    <property type="entry name" value="Neuro_actylchol_rec"/>
</dbReference>
<dbReference type="PANTHER" id="PTHR18945">
    <property type="entry name" value="NEUROTRANSMITTER GATED ION CHANNEL"/>
    <property type="match status" value="1"/>
</dbReference>
<evidence type="ECO:0000256" key="6">
    <source>
        <dbReference type="ARBA" id="ARBA00023018"/>
    </source>
</evidence>
<comment type="catalytic activity">
    <reaction evidence="18">
        <text>Ca(2+)(in) = Ca(2+)(out)</text>
        <dbReference type="Rhea" id="RHEA:29671"/>
        <dbReference type="ChEBI" id="CHEBI:29108"/>
    </reaction>
</comment>
<evidence type="ECO:0000256" key="16">
    <source>
        <dbReference type="ARBA" id="ARBA00034430"/>
    </source>
</evidence>
<feature type="domain" description="Neurotransmitter-gated ion-channel transmembrane" evidence="23">
    <location>
        <begin position="252"/>
        <end position="382"/>
    </location>
</feature>
<evidence type="ECO:0000256" key="21">
    <source>
        <dbReference type="SAM" id="MobiDB-lite"/>
    </source>
</evidence>
<evidence type="ECO:0000256" key="9">
    <source>
        <dbReference type="ARBA" id="ARBA00023157"/>
    </source>
</evidence>
<feature type="signal peptide" evidence="20">
    <location>
        <begin position="1"/>
        <end position="19"/>
    </location>
</feature>
<evidence type="ECO:0000256" key="17">
    <source>
        <dbReference type="ARBA" id="ARBA00036239"/>
    </source>
</evidence>
<evidence type="ECO:0000256" key="7">
    <source>
        <dbReference type="ARBA" id="ARBA00023065"/>
    </source>
</evidence>
<accession>A0A7J6D854</accession>
<evidence type="ECO:0000313" key="25">
    <source>
        <dbReference type="Proteomes" id="UP000579812"/>
    </source>
</evidence>
<keyword evidence="4 20" id="KW-0732">Signal</keyword>
<gene>
    <name evidence="24" type="ORF">G5714_002956</name>
</gene>
<comment type="caution">
    <text evidence="20">Lacks conserved residue(s) required for the propagation of feature annotation.</text>
</comment>
<evidence type="ECO:0000256" key="11">
    <source>
        <dbReference type="ARBA" id="ARBA00023180"/>
    </source>
</evidence>
<dbReference type="InterPro" id="IPR006029">
    <property type="entry name" value="Neurotrans-gated_channel_TM"/>
</dbReference>
<keyword evidence="5 20" id="KW-1133">Transmembrane helix</keyword>
<dbReference type="EMBL" id="JAAMOB010000003">
    <property type="protein sequence ID" value="KAF4115467.1"/>
    <property type="molecule type" value="Genomic_DNA"/>
</dbReference>
<evidence type="ECO:0000256" key="5">
    <source>
        <dbReference type="ARBA" id="ARBA00022989"/>
    </source>
</evidence>
<dbReference type="InterPro" id="IPR006201">
    <property type="entry name" value="Neur_channel"/>
</dbReference>
<comment type="catalytic activity">
    <reaction evidence="17">
        <text>Na(+)(in) = Na(+)(out)</text>
        <dbReference type="Rhea" id="RHEA:34963"/>
        <dbReference type="ChEBI" id="CHEBI:29101"/>
    </reaction>
</comment>
<dbReference type="InterPro" id="IPR018000">
    <property type="entry name" value="Neurotransmitter_ion_chnl_CS"/>
</dbReference>
<evidence type="ECO:0000259" key="22">
    <source>
        <dbReference type="Pfam" id="PF02931"/>
    </source>
</evidence>
<dbReference type="InterPro" id="IPR006202">
    <property type="entry name" value="Neur_chan_lig-bd"/>
</dbReference>
<evidence type="ECO:0000256" key="4">
    <source>
        <dbReference type="ARBA" id="ARBA00022729"/>
    </source>
</evidence>
<dbReference type="Proteomes" id="UP000579812">
    <property type="component" value="Unassembled WGS sequence"/>
</dbReference>
<name>A0A7J6D854_9TELE</name>
<organism evidence="24 25">
    <name type="scientific">Onychostoma macrolepis</name>
    <dbReference type="NCBI Taxonomy" id="369639"/>
    <lineage>
        <taxon>Eukaryota</taxon>
        <taxon>Metazoa</taxon>
        <taxon>Chordata</taxon>
        <taxon>Craniata</taxon>
        <taxon>Vertebrata</taxon>
        <taxon>Euteleostomi</taxon>
        <taxon>Actinopterygii</taxon>
        <taxon>Neopterygii</taxon>
        <taxon>Teleostei</taxon>
        <taxon>Ostariophysi</taxon>
        <taxon>Cypriniformes</taxon>
        <taxon>Cyprinidae</taxon>
        <taxon>Acrossocheilinae</taxon>
        <taxon>Onychostoma</taxon>
    </lineage>
</organism>
<dbReference type="SUPFAM" id="SSF90112">
    <property type="entry name" value="Neurotransmitter-gated ion-channel transmembrane pore"/>
    <property type="match status" value="1"/>
</dbReference>
<keyword evidence="8 20" id="KW-0472">Membrane</keyword>
<evidence type="ECO:0000256" key="3">
    <source>
        <dbReference type="ARBA" id="ARBA00022692"/>
    </source>
</evidence>
<dbReference type="InterPro" id="IPR036734">
    <property type="entry name" value="Neur_chan_lig-bd_sf"/>
</dbReference>
<proteinExistence type="inferred from homology"/>
<evidence type="ECO:0000256" key="1">
    <source>
        <dbReference type="ARBA" id="ARBA00022448"/>
    </source>
</evidence>
<evidence type="ECO:0000259" key="23">
    <source>
        <dbReference type="Pfam" id="PF02932"/>
    </source>
</evidence>
<keyword evidence="9" id="KW-1015">Disulfide bond</keyword>
<keyword evidence="3 20" id="KW-0812">Transmembrane</keyword>
<protein>
    <submittedName>
        <fullName evidence="24">Uncharacterized protein</fullName>
    </submittedName>
</protein>
<keyword evidence="25" id="KW-1185">Reference proteome</keyword>
<keyword evidence="1 20" id="KW-0813">Transport</keyword>
<evidence type="ECO:0000256" key="14">
    <source>
        <dbReference type="ARBA" id="ARBA00023303"/>
    </source>
</evidence>
<feature type="domain" description="Neurotransmitter-gated ion-channel ligand-binding" evidence="22">
    <location>
        <begin position="51"/>
        <end position="245"/>
    </location>
</feature>
<keyword evidence="10" id="KW-0675">Receptor</keyword>
<evidence type="ECO:0000256" key="12">
    <source>
        <dbReference type="ARBA" id="ARBA00023257"/>
    </source>
</evidence>
<keyword evidence="14 20" id="KW-0407">Ion channel</keyword>
<evidence type="ECO:0000256" key="8">
    <source>
        <dbReference type="ARBA" id="ARBA00023136"/>
    </source>
</evidence>
<dbReference type="PROSITE" id="PS00236">
    <property type="entry name" value="NEUROTR_ION_CHANNEL"/>
    <property type="match status" value="1"/>
</dbReference>
<dbReference type="FunFam" id="2.70.170.10:FF:000017">
    <property type="entry name" value="5-hydroxytryptamine receptor 3A"/>
    <property type="match status" value="1"/>
</dbReference>
<keyword evidence="7 20" id="KW-0406">Ion transport</keyword>
<feature type="region of interest" description="Disordered" evidence="21">
    <location>
        <begin position="418"/>
        <end position="443"/>
    </location>
</feature>
<keyword evidence="12" id="KW-0628">Postsynaptic cell membrane</keyword>
<dbReference type="Pfam" id="PF02932">
    <property type="entry name" value="Neur_chan_memb"/>
    <property type="match status" value="1"/>
</dbReference>
<dbReference type="AlphaFoldDB" id="A0A7J6D854"/>
<dbReference type="PRINTS" id="PR00252">
    <property type="entry name" value="NRIONCHANNEL"/>
</dbReference>
<keyword evidence="2" id="KW-1003">Cell membrane</keyword>
<feature type="region of interest" description="Disordered" evidence="21">
    <location>
        <begin position="353"/>
        <end position="374"/>
    </location>
</feature>
<keyword evidence="11" id="KW-0325">Glycoprotein</keyword>
<evidence type="ECO:0000256" key="15">
    <source>
        <dbReference type="ARBA" id="ARBA00034104"/>
    </source>
</evidence>
<feature type="chain" id="PRO_5029949738" evidence="20">
    <location>
        <begin position="20"/>
        <end position="746"/>
    </location>
</feature>
<comment type="subcellular location">
    <subcellularLocation>
        <location evidence="15">Postsynaptic cell membrane</location>
        <topology evidence="15">Multi-pass membrane protein</topology>
    </subcellularLocation>
</comment>
<evidence type="ECO:0000256" key="10">
    <source>
        <dbReference type="ARBA" id="ARBA00023170"/>
    </source>
</evidence>
<evidence type="ECO:0000256" key="2">
    <source>
        <dbReference type="ARBA" id="ARBA00022475"/>
    </source>
</evidence>
<evidence type="ECO:0000256" key="19">
    <source>
        <dbReference type="ARBA" id="ARBA00037540"/>
    </source>
</evidence>
<dbReference type="Pfam" id="PF02931">
    <property type="entry name" value="Neur_chan_LBD"/>
    <property type="match status" value="1"/>
</dbReference>
<evidence type="ECO:0000256" key="13">
    <source>
        <dbReference type="ARBA" id="ARBA00023286"/>
    </source>
</evidence>
<comment type="similarity">
    <text evidence="20">Belongs to the ligand-gated ion channel (TC 1.A.9) family.</text>
</comment>
<keyword evidence="6" id="KW-0770">Synapse</keyword>
<comment type="caution">
    <text evidence="24">The sequence shown here is derived from an EMBL/GenBank/DDBJ whole genome shotgun (WGS) entry which is preliminary data.</text>
</comment>
<reference evidence="24 25" key="1">
    <citation type="submission" date="2020-04" db="EMBL/GenBank/DDBJ databases">
        <title>Chromosome-level genome assembly of a cyprinid fish Onychostoma macrolepis by integration of Nanopore Sequencing, Bionano and Hi-C technology.</title>
        <authorList>
            <person name="Wang D."/>
        </authorList>
    </citation>
    <scope>NUCLEOTIDE SEQUENCE [LARGE SCALE GENOMIC DNA]</scope>
    <source>
        <strain evidence="24">SWU-2019</strain>
        <tissue evidence="24">Muscle</tissue>
    </source>
</reference>
<feature type="transmembrane region" description="Helical" evidence="20">
    <location>
        <begin position="246"/>
        <end position="265"/>
    </location>
</feature>
<dbReference type="SUPFAM" id="SSF63712">
    <property type="entry name" value="Nicotinic receptor ligand binding domain-like"/>
    <property type="match status" value="1"/>
</dbReference>
<evidence type="ECO:0000256" key="20">
    <source>
        <dbReference type="RuleBase" id="RU000687"/>
    </source>
</evidence>
<dbReference type="GO" id="GO:0004888">
    <property type="term" value="F:transmembrane signaling receptor activity"/>
    <property type="evidence" value="ECO:0007669"/>
    <property type="project" value="InterPro"/>
</dbReference>
<evidence type="ECO:0000256" key="18">
    <source>
        <dbReference type="ARBA" id="ARBA00036634"/>
    </source>
</evidence>
<comment type="catalytic activity">
    <reaction evidence="16">
        <text>K(+)(in) = K(+)(out)</text>
        <dbReference type="Rhea" id="RHEA:29463"/>
        <dbReference type="ChEBI" id="CHEBI:29103"/>
    </reaction>
</comment>
<feature type="transmembrane region" description="Helical" evidence="20">
    <location>
        <begin position="277"/>
        <end position="295"/>
    </location>
</feature>
<evidence type="ECO:0000313" key="24">
    <source>
        <dbReference type="EMBL" id="KAF4115467.1"/>
    </source>
</evidence>
<feature type="transmembrane region" description="Helical" evidence="20">
    <location>
        <begin position="307"/>
        <end position="332"/>
    </location>
</feature>